<organism evidence="4 5">
    <name type="scientific">Nonomuraea rubra</name>
    <dbReference type="NCBI Taxonomy" id="46180"/>
    <lineage>
        <taxon>Bacteria</taxon>
        <taxon>Bacillati</taxon>
        <taxon>Actinomycetota</taxon>
        <taxon>Actinomycetes</taxon>
        <taxon>Streptosporangiales</taxon>
        <taxon>Streptosporangiaceae</taxon>
        <taxon>Nonomuraea</taxon>
    </lineage>
</organism>
<dbReference type="Gene3D" id="2.30.110.10">
    <property type="entry name" value="Electron Transport, Fmn-binding Protein, Chain A"/>
    <property type="match status" value="1"/>
</dbReference>
<dbReference type="InterPro" id="IPR012349">
    <property type="entry name" value="Split_barrel_FMN-bd"/>
</dbReference>
<evidence type="ECO:0000313" key="5">
    <source>
        <dbReference type="Proteomes" id="UP000565579"/>
    </source>
</evidence>
<dbReference type="GO" id="GO:0016627">
    <property type="term" value="F:oxidoreductase activity, acting on the CH-CH group of donors"/>
    <property type="evidence" value="ECO:0007669"/>
    <property type="project" value="TreeGrafter"/>
</dbReference>
<dbReference type="PANTHER" id="PTHR35176">
    <property type="entry name" value="HEME OXYGENASE HI_0854-RELATED"/>
    <property type="match status" value="1"/>
</dbReference>
<keyword evidence="1" id="KW-0560">Oxidoreductase</keyword>
<dbReference type="PANTHER" id="PTHR35176:SF11">
    <property type="entry name" value="PYRIDOXAMINE 5'-PHOSPHATE OXIDASE FAMILY PROTEIN"/>
    <property type="match status" value="1"/>
</dbReference>
<dbReference type="RefSeq" id="WP_221524841.1">
    <property type="nucleotide sequence ID" value="NZ_BAAAXY010000063.1"/>
</dbReference>
<dbReference type="InterPro" id="IPR019965">
    <property type="entry name" value="PPOX_F420-dep_Rv2061_put"/>
</dbReference>
<evidence type="ECO:0000256" key="1">
    <source>
        <dbReference type="ARBA" id="ARBA00023002"/>
    </source>
</evidence>
<keyword evidence="3" id="KW-1133">Transmembrane helix</keyword>
<feature type="transmembrane region" description="Helical" evidence="3">
    <location>
        <begin position="61"/>
        <end position="91"/>
    </location>
</feature>
<dbReference type="EMBL" id="JACHMI010000001">
    <property type="protein sequence ID" value="MBB6549210.1"/>
    <property type="molecule type" value="Genomic_DNA"/>
</dbReference>
<reference evidence="4 5" key="1">
    <citation type="submission" date="2020-08" db="EMBL/GenBank/DDBJ databases">
        <title>Sequencing the genomes of 1000 actinobacteria strains.</title>
        <authorList>
            <person name="Klenk H.-P."/>
        </authorList>
    </citation>
    <scope>NUCLEOTIDE SEQUENCE [LARGE SCALE GENOMIC DNA]</scope>
    <source>
        <strain evidence="4 5">DSM 43768</strain>
    </source>
</reference>
<dbReference type="InterPro" id="IPR052019">
    <property type="entry name" value="F420H2_bilvrd_red/Heme_oxyg"/>
</dbReference>
<feature type="region of interest" description="Disordered" evidence="2">
    <location>
        <begin position="269"/>
        <end position="294"/>
    </location>
</feature>
<gene>
    <name evidence="4" type="ORF">HD593_004005</name>
</gene>
<keyword evidence="3" id="KW-0472">Membrane</keyword>
<dbReference type="NCBIfam" id="TIGR03666">
    <property type="entry name" value="Rv2061_F420"/>
    <property type="match status" value="1"/>
</dbReference>
<evidence type="ECO:0000256" key="3">
    <source>
        <dbReference type="SAM" id="Phobius"/>
    </source>
</evidence>
<comment type="caution">
    <text evidence="4">The sequence shown here is derived from an EMBL/GenBank/DDBJ whole genome shotgun (WGS) entry which is preliminary data.</text>
</comment>
<feature type="transmembrane region" description="Helical" evidence="3">
    <location>
        <begin position="18"/>
        <end position="40"/>
    </location>
</feature>
<sequence length="294" mass="30588">MGSADRIGPAAMGGPSRAFPAMVLIVSGLVMLAGGGWAELAPRSFAAFTGFAYHPHFVHDAGAFSIGIGVTLLLAAVWADVVAVVLAGFLAGNSLHAVNHAIDLEAGGHGWDPWVLGMGSLVVLAALLVRMRGLGWVAGEVATTVTSAALAPFVRQKTILLTSFRRDGRPVGAPVSVVVDGDRAYVRSPGEGGKIKRIRNNPVVEIAPCTGSGRATGPAVRMSARLLDGAEFRHAGRLLARKYPMLHGVLVPLAHRLGRARFGRTAHLALTPLGDRPPTGEPPAHPGTESRTAR</sequence>
<keyword evidence="3" id="KW-0812">Transmembrane</keyword>
<dbReference type="GO" id="GO:0005829">
    <property type="term" value="C:cytosol"/>
    <property type="evidence" value="ECO:0007669"/>
    <property type="project" value="TreeGrafter"/>
</dbReference>
<feature type="transmembrane region" description="Helical" evidence="3">
    <location>
        <begin position="111"/>
        <end position="129"/>
    </location>
</feature>
<dbReference type="SUPFAM" id="SSF50475">
    <property type="entry name" value="FMN-binding split barrel"/>
    <property type="match status" value="1"/>
</dbReference>
<proteinExistence type="predicted"/>
<dbReference type="GO" id="GO:0070967">
    <property type="term" value="F:coenzyme F420 binding"/>
    <property type="evidence" value="ECO:0007669"/>
    <property type="project" value="TreeGrafter"/>
</dbReference>
<dbReference type="AlphaFoldDB" id="A0A7X0TZE6"/>
<evidence type="ECO:0000313" key="4">
    <source>
        <dbReference type="EMBL" id="MBB6549210.1"/>
    </source>
</evidence>
<dbReference type="Proteomes" id="UP000565579">
    <property type="component" value="Unassembled WGS sequence"/>
</dbReference>
<keyword evidence="5" id="KW-1185">Reference proteome</keyword>
<protein>
    <submittedName>
        <fullName evidence="4">PPOX class probable F420-dependent enzyme</fullName>
    </submittedName>
</protein>
<accession>A0A7X0TZE6</accession>
<name>A0A7X0TZE6_9ACTN</name>
<evidence type="ECO:0000256" key="2">
    <source>
        <dbReference type="SAM" id="MobiDB-lite"/>
    </source>
</evidence>